<comment type="caution">
    <text evidence="1">The sequence shown here is derived from an EMBL/GenBank/DDBJ whole genome shotgun (WGS) entry which is preliminary data.</text>
</comment>
<reference evidence="1" key="1">
    <citation type="submission" date="2023-03" db="EMBL/GenBank/DDBJ databases">
        <title>Massive genome expansion in bonnet fungi (Mycena s.s.) driven by repeated elements and novel gene families across ecological guilds.</title>
        <authorList>
            <consortium name="Lawrence Berkeley National Laboratory"/>
            <person name="Harder C.B."/>
            <person name="Miyauchi S."/>
            <person name="Viragh M."/>
            <person name="Kuo A."/>
            <person name="Thoen E."/>
            <person name="Andreopoulos B."/>
            <person name="Lu D."/>
            <person name="Skrede I."/>
            <person name="Drula E."/>
            <person name="Henrissat B."/>
            <person name="Morin E."/>
            <person name="Kohler A."/>
            <person name="Barry K."/>
            <person name="LaButti K."/>
            <person name="Morin E."/>
            <person name="Salamov A."/>
            <person name="Lipzen A."/>
            <person name="Mereny Z."/>
            <person name="Hegedus B."/>
            <person name="Baldrian P."/>
            <person name="Stursova M."/>
            <person name="Weitz H."/>
            <person name="Taylor A."/>
            <person name="Grigoriev I.V."/>
            <person name="Nagy L.G."/>
            <person name="Martin F."/>
            <person name="Kauserud H."/>
        </authorList>
    </citation>
    <scope>NUCLEOTIDE SEQUENCE</scope>
    <source>
        <strain evidence="1">CBHHK002</strain>
    </source>
</reference>
<name>A0AAD6ZQJ2_9AGAR</name>
<proteinExistence type="predicted"/>
<keyword evidence="2" id="KW-1185">Reference proteome</keyword>
<dbReference type="AlphaFoldDB" id="A0AAD6ZQJ2"/>
<sequence length="136" mass="14997">MHMSWPRVSAPPSPFKAGNQQLTLLELSASVHLCFSSLGKALAVGSTVMWVFYVSPGQSFTKNLFPLALLADGSVPTSDFYRPHSGKEPLVPKYSNSLSVLLVLKAIKMQLWRPGFFEVHDTIILMDQELTGGENF</sequence>
<protein>
    <submittedName>
        <fullName evidence="1">Uncharacterized protein</fullName>
    </submittedName>
</protein>
<evidence type="ECO:0000313" key="2">
    <source>
        <dbReference type="Proteomes" id="UP001218218"/>
    </source>
</evidence>
<organism evidence="1 2">
    <name type="scientific">Mycena albidolilacea</name>
    <dbReference type="NCBI Taxonomy" id="1033008"/>
    <lineage>
        <taxon>Eukaryota</taxon>
        <taxon>Fungi</taxon>
        <taxon>Dikarya</taxon>
        <taxon>Basidiomycota</taxon>
        <taxon>Agaricomycotina</taxon>
        <taxon>Agaricomycetes</taxon>
        <taxon>Agaricomycetidae</taxon>
        <taxon>Agaricales</taxon>
        <taxon>Marasmiineae</taxon>
        <taxon>Mycenaceae</taxon>
        <taxon>Mycena</taxon>
    </lineage>
</organism>
<gene>
    <name evidence="1" type="ORF">DFH08DRAFT_965366</name>
</gene>
<dbReference type="Proteomes" id="UP001218218">
    <property type="component" value="Unassembled WGS sequence"/>
</dbReference>
<evidence type="ECO:0000313" key="1">
    <source>
        <dbReference type="EMBL" id="KAJ7334616.1"/>
    </source>
</evidence>
<accession>A0AAD6ZQJ2</accession>
<dbReference type="EMBL" id="JARIHO010000032">
    <property type="protein sequence ID" value="KAJ7334616.1"/>
    <property type="molecule type" value="Genomic_DNA"/>
</dbReference>